<comment type="caution">
    <text evidence="1">The sequence shown here is derived from an EMBL/GenBank/DDBJ whole genome shotgun (WGS) entry which is preliminary data.</text>
</comment>
<name>A0A495K811_WILMA</name>
<evidence type="ECO:0000313" key="1">
    <source>
        <dbReference type="EMBL" id="RKR97450.1"/>
    </source>
</evidence>
<dbReference type="EMBL" id="RBKV01000001">
    <property type="protein sequence ID" value="RKR97450.1"/>
    <property type="molecule type" value="Genomic_DNA"/>
</dbReference>
<accession>A0A495K811</accession>
<dbReference type="AlphaFoldDB" id="A0A495K811"/>
<gene>
    <name evidence="1" type="ORF">DFJ75_4321</name>
</gene>
<protein>
    <submittedName>
        <fullName evidence="1">Uncharacterized protein</fullName>
    </submittedName>
</protein>
<dbReference type="Proteomes" id="UP000274762">
    <property type="component" value="Unassembled WGS sequence"/>
</dbReference>
<proteinExistence type="predicted"/>
<reference evidence="1 2" key="1">
    <citation type="submission" date="2018-10" db="EMBL/GenBank/DDBJ databases">
        <title>Sequencing the genomes of 1000 actinobacteria strains.</title>
        <authorList>
            <person name="Klenk H.-P."/>
        </authorList>
    </citation>
    <scope>NUCLEOTIDE SEQUENCE [LARGE SCALE GENOMIC DNA]</scope>
    <source>
        <strain evidence="1 2">DSM 44343</strain>
    </source>
</reference>
<evidence type="ECO:0000313" key="2">
    <source>
        <dbReference type="Proteomes" id="UP000274762"/>
    </source>
</evidence>
<sequence>MHTWLRRWRQRRQLNKLGPRADIASLARSSDPSDVIRTEAVQDFLWQVEIKRRLTEAPGTQKQVARDLGIPVGLLNRLARRPFSMTIMVTTAAEPVTVTLERSELEDALGSATALEEAIVICTRYDSEN</sequence>
<organism evidence="1 2">
    <name type="scientific">Williamsia marianensis</name>
    <dbReference type="NCBI Taxonomy" id="85044"/>
    <lineage>
        <taxon>Bacteria</taxon>
        <taxon>Bacillati</taxon>
        <taxon>Actinomycetota</taxon>
        <taxon>Actinomycetes</taxon>
        <taxon>Mycobacteriales</taxon>
        <taxon>Nocardiaceae</taxon>
        <taxon>Williamsia</taxon>
    </lineage>
</organism>